<gene>
    <name evidence="4" type="ORF">B0H64DRAFT_75645</name>
</gene>
<feature type="compositionally biased region" description="Acidic residues" evidence="1">
    <location>
        <begin position="251"/>
        <end position="270"/>
    </location>
</feature>
<evidence type="ECO:0000259" key="3">
    <source>
        <dbReference type="SMART" id="SM00128"/>
    </source>
</evidence>
<keyword evidence="2" id="KW-0812">Transmembrane</keyword>
<protein>
    <submittedName>
        <fullName evidence="4">Endonuclease/exonuclease/phosphatase</fullName>
    </submittedName>
</protein>
<keyword evidence="4" id="KW-0540">Nuclease</keyword>
<dbReference type="GO" id="GO:0046856">
    <property type="term" value="P:phosphatidylinositol dephosphorylation"/>
    <property type="evidence" value="ECO:0007669"/>
    <property type="project" value="InterPro"/>
</dbReference>
<dbReference type="AlphaFoldDB" id="A0AAE0HL09"/>
<feature type="compositionally biased region" description="Acidic residues" evidence="1">
    <location>
        <begin position="488"/>
        <end position="502"/>
    </location>
</feature>
<sequence>MKSRNTSTDAAAMAPSTLNLFILTFNCAKTFINPPVFAAHLHGALAEQNTADLPDLVVFSLQEVAPLSYAFIGSYFLNPYYARFGEALNLASAKVLATADGDDEHASLSAAAPGRRRPPYTLVRAKNVGMTAILMYARDPTSIRKIEEAECGFGAADMGNKGAVGLRVTWSGQADEAASDKTTELTFVATHLAAMEWNLKKRNANWRSIVAGLTFANPRAIVPGVFPVDQSAPTLDRAGNAPLLPTGDSPDPSEEEPDQTPSSEEEEEDDTHPLLAHPQLPTTDAATLAALQSISVYKPTSHLFVAGDLNYRIASTTPPPSSTFPSFDPSSDHHHTTFFPRDQLTHERLANRTLHGLSEAPVSFGPTYKFDLLDGPAGAANEAAVRAGNAVNGVPEVPWRFAPHRWPGWCDRVLYLDVPAWVSGANSDEGEGEGVGRGKGKGKVGVEVGAYDALPLMQSSDHRAVYFRARVPVLGEAEMRPPTAGAEAEAEIEASSGEDGDGDGGGGLVDPRVRMPVPVDVHAWERRAAARRREVVVGWTAFVWSTREGAVLLATLLVLGVGSWWLLRVW</sequence>
<evidence type="ECO:0000256" key="1">
    <source>
        <dbReference type="SAM" id="MobiDB-lite"/>
    </source>
</evidence>
<name>A0AAE0HL09_9PEZI</name>
<dbReference type="GO" id="GO:0004439">
    <property type="term" value="F:phosphatidylinositol-4,5-bisphosphate 5-phosphatase activity"/>
    <property type="evidence" value="ECO:0007669"/>
    <property type="project" value="TreeGrafter"/>
</dbReference>
<evidence type="ECO:0000313" key="4">
    <source>
        <dbReference type="EMBL" id="KAK3298455.1"/>
    </source>
</evidence>
<dbReference type="Proteomes" id="UP001278766">
    <property type="component" value="Unassembled WGS sequence"/>
</dbReference>
<dbReference type="Pfam" id="PF22669">
    <property type="entry name" value="Exo_endo_phos2"/>
    <property type="match status" value="1"/>
</dbReference>
<feature type="transmembrane region" description="Helical" evidence="2">
    <location>
        <begin position="549"/>
        <end position="567"/>
    </location>
</feature>
<reference evidence="4" key="2">
    <citation type="submission" date="2023-06" db="EMBL/GenBank/DDBJ databases">
        <authorList>
            <consortium name="Lawrence Berkeley National Laboratory"/>
            <person name="Haridas S."/>
            <person name="Hensen N."/>
            <person name="Bonometti L."/>
            <person name="Westerberg I."/>
            <person name="Brannstrom I.O."/>
            <person name="Guillou S."/>
            <person name="Cros-Aarteil S."/>
            <person name="Calhoun S."/>
            <person name="Kuo A."/>
            <person name="Mondo S."/>
            <person name="Pangilinan J."/>
            <person name="Riley R."/>
            <person name="Labutti K."/>
            <person name="Andreopoulos B."/>
            <person name="Lipzen A."/>
            <person name="Chen C."/>
            <person name="Yanf M."/>
            <person name="Daum C."/>
            <person name="Ng V."/>
            <person name="Clum A."/>
            <person name="Steindorff A."/>
            <person name="Ohm R."/>
            <person name="Martin F."/>
            <person name="Silar P."/>
            <person name="Natvig D."/>
            <person name="Lalanne C."/>
            <person name="Gautier V."/>
            <person name="Ament-Velasquez S.L."/>
            <person name="Kruys A."/>
            <person name="Hutchinson M.I."/>
            <person name="Powell A.J."/>
            <person name="Barry K."/>
            <person name="Miller A.N."/>
            <person name="Grigoriev I.V."/>
            <person name="Debuchy R."/>
            <person name="Gladieux P."/>
            <person name="Thoren M.H."/>
            <person name="Johannesson H."/>
        </authorList>
    </citation>
    <scope>NUCLEOTIDE SEQUENCE</scope>
    <source>
        <strain evidence="4">CBS 168.71</strain>
    </source>
</reference>
<keyword evidence="4" id="KW-0255">Endonuclease</keyword>
<dbReference type="InterPro" id="IPR036691">
    <property type="entry name" value="Endo/exonu/phosph_ase_sf"/>
</dbReference>
<evidence type="ECO:0000313" key="5">
    <source>
        <dbReference type="Proteomes" id="UP001278766"/>
    </source>
</evidence>
<feature type="domain" description="Inositol polyphosphate-related phosphatase" evidence="3">
    <location>
        <begin position="16"/>
        <end position="475"/>
    </location>
</feature>
<dbReference type="PANTHER" id="PTHR11200:SF286">
    <property type="entry name" value="5-PHOSPHATASE, PUTATIVE (AFU_ORTHOLOGUE AFUA_5G07600)-RELATED"/>
    <property type="match status" value="1"/>
</dbReference>
<dbReference type="RefSeq" id="XP_062661969.1">
    <property type="nucleotide sequence ID" value="XM_062808716.1"/>
</dbReference>
<evidence type="ECO:0000256" key="2">
    <source>
        <dbReference type="SAM" id="Phobius"/>
    </source>
</evidence>
<dbReference type="SMART" id="SM00128">
    <property type="entry name" value="IPPc"/>
    <property type="match status" value="1"/>
</dbReference>
<keyword evidence="5" id="KW-1185">Reference proteome</keyword>
<dbReference type="InterPro" id="IPR046985">
    <property type="entry name" value="IP5"/>
</dbReference>
<proteinExistence type="predicted"/>
<dbReference type="GeneID" id="87845664"/>
<feature type="region of interest" description="Disordered" evidence="1">
    <location>
        <begin position="478"/>
        <end position="511"/>
    </location>
</feature>
<dbReference type="SUPFAM" id="SSF56219">
    <property type="entry name" value="DNase I-like"/>
    <property type="match status" value="1"/>
</dbReference>
<comment type="caution">
    <text evidence="4">The sequence shown here is derived from an EMBL/GenBank/DDBJ whole genome shotgun (WGS) entry which is preliminary data.</text>
</comment>
<dbReference type="EMBL" id="JAUEPN010000002">
    <property type="protein sequence ID" value="KAK3298455.1"/>
    <property type="molecule type" value="Genomic_DNA"/>
</dbReference>
<accession>A0AAE0HL09</accession>
<organism evidence="4 5">
    <name type="scientific">Chaetomium fimeti</name>
    <dbReference type="NCBI Taxonomy" id="1854472"/>
    <lineage>
        <taxon>Eukaryota</taxon>
        <taxon>Fungi</taxon>
        <taxon>Dikarya</taxon>
        <taxon>Ascomycota</taxon>
        <taxon>Pezizomycotina</taxon>
        <taxon>Sordariomycetes</taxon>
        <taxon>Sordariomycetidae</taxon>
        <taxon>Sordariales</taxon>
        <taxon>Chaetomiaceae</taxon>
        <taxon>Chaetomium</taxon>
    </lineage>
</organism>
<keyword evidence="2" id="KW-0472">Membrane</keyword>
<keyword evidence="2" id="KW-1133">Transmembrane helix</keyword>
<keyword evidence="4" id="KW-0378">Hydrolase</keyword>
<dbReference type="GO" id="GO:0004519">
    <property type="term" value="F:endonuclease activity"/>
    <property type="evidence" value="ECO:0007669"/>
    <property type="project" value="UniProtKB-KW"/>
</dbReference>
<feature type="region of interest" description="Disordered" evidence="1">
    <location>
        <begin position="232"/>
        <end position="278"/>
    </location>
</feature>
<reference evidence="4" key="1">
    <citation type="journal article" date="2023" name="Mol. Phylogenet. Evol.">
        <title>Genome-scale phylogeny and comparative genomics of the fungal order Sordariales.</title>
        <authorList>
            <person name="Hensen N."/>
            <person name="Bonometti L."/>
            <person name="Westerberg I."/>
            <person name="Brannstrom I.O."/>
            <person name="Guillou S."/>
            <person name="Cros-Aarteil S."/>
            <person name="Calhoun S."/>
            <person name="Haridas S."/>
            <person name="Kuo A."/>
            <person name="Mondo S."/>
            <person name="Pangilinan J."/>
            <person name="Riley R."/>
            <person name="LaButti K."/>
            <person name="Andreopoulos B."/>
            <person name="Lipzen A."/>
            <person name="Chen C."/>
            <person name="Yan M."/>
            <person name="Daum C."/>
            <person name="Ng V."/>
            <person name="Clum A."/>
            <person name="Steindorff A."/>
            <person name="Ohm R.A."/>
            <person name="Martin F."/>
            <person name="Silar P."/>
            <person name="Natvig D.O."/>
            <person name="Lalanne C."/>
            <person name="Gautier V."/>
            <person name="Ament-Velasquez S.L."/>
            <person name="Kruys A."/>
            <person name="Hutchinson M.I."/>
            <person name="Powell A.J."/>
            <person name="Barry K."/>
            <person name="Miller A.N."/>
            <person name="Grigoriev I.V."/>
            <person name="Debuchy R."/>
            <person name="Gladieux P."/>
            <person name="Hiltunen Thoren M."/>
            <person name="Johannesson H."/>
        </authorList>
    </citation>
    <scope>NUCLEOTIDE SEQUENCE</scope>
    <source>
        <strain evidence="4">CBS 168.71</strain>
    </source>
</reference>
<dbReference type="PANTHER" id="PTHR11200">
    <property type="entry name" value="INOSITOL 5-PHOSPHATASE"/>
    <property type="match status" value="1"/>
</dbReference>
<dbReference type="InterPro" id="IPR000300">
    <property type="entry name" value="IPPc"/>
</dbReference>
<dbReference type="Gene3D" id="3.60.10.10">
    <property type="entry name" value="Endonuclease/exonuclease/phosphatase"/>
    <property type="match status" value="1"/>
</dbReference>